<evidence type="ECO:0000313" key="3">
    <source>
        <dbReference type="Proteomes" id="UP000010931"/>
    </source>
</evidence>
<keyword evidence="1" id="KW-1133">Transmembrane helix</keyword>
<protein>
    <recommendedName>
        <fullName evidence="4">Membrane-associated oxidoreductase</fullName>
    </recommendedName>
</protein>
<sequence>MEINELTPAEARVWRAFPKGEPVDFREEDDEDAADGYDWGPERTVRASVLRALLLSPPQDAEIPRLRLSGARVTGHLNLMYAIVDHPLHLRYCHFDESPDLYGTRLRQLNLRGSALPAINLASARIDGPLRMTDCRVWGPVRLAGAEIAGALFMDGAEVTTSDPSVPVLQLHQCVFGDGFAAPGLRVRGETLLDGATVGGSVNLEGAELSNPGGHALRAQSLEVRADVRARRLRTEGGFDLRGARIPGRLDLIRSRLSNPGGMALRASSCVIGELWLFLSEPLDGTLHLRRSRIDVLGFEPEVAPGEVLFNNLAYTTLTPYEPAERRLPLLEHDGDGYVSHSYEQLAAAYRYVGDESAARKVQLAKLRRHRRTLPWLGRVWGHLQDLGVGYGFRPLRAAVWLLSLLAAGSTVYALHHPHPLKADETPEFNPVFYTLDLLLPVISFGQEGAFAPTGGYQYLSYVLILTGWILATTVIAGVSRSVTR</sequence>
<dbReference type="Proteomes" id="UP000010931">
    <property type="component" value="Unassembled WGS sequence"/>
</dbReference>
<evidence type="ECO:0000256" key="1">
    <source>
        <dbReference type="SAM" id="Phobius"/>
    </source>
</evidence>
<feature type="transmembrane region" description="Helical" evidence="1">
    <location>
        <begin position="459"/>
        <end position="479"/>
    </location>
</feature>
<dbReference type="EMBL" id="AEJB01000016">
    <property type="protein sequence ID" value="ELP71181.1"/>
    <property type="molecule type" value="Genomic_DNA"/>
</dbReference>
<dbReference type="AlphaFoldDB" id="L7FJD1"/>
<organism evidence="2 3">
    <name type="scientific">Streptomyces turgidiscabies (strain Car8)</name>
    <dbReference type="NCBI Taxonomy" id="698760"/>
    <lineage>
        <taxon>Bacteria</taxon>
        <taxon>Bacillati</taxon>
        <taxon>Actinomycetota</taxon>
        <taxon>Actinomycetes</taxon>
        <taxon>Kitasatosporales</taxon>
        <taxon>Streptomycetaceae</taxon>
        <taxon>Streptomyces</taxon>
    </lineage>
</organism>
<keyword evidence="1" id="KW-0812">Transmembrane</keyword>
<evidence type="ECO:0000313" key="2">
    <source>
        <dbReference type="EMBL" id="ELP71181.1"/>
    </source>
</evidence>
<keyword evidence="3" id="KW-1185">Reference proteome</keyword>
<dbReference type="GeneID" id="97398577"/>
<name>L7FJD1_STRT8</name>
<dbReference type="STRING" id="85558.T45_08831"/>
<proteinExistence type="predicted"/>
<keyword evidence="1" id="KW-0472">Membrane</keyword>
<dbReference type="PATRIC" id="fig|698760.3.peg.217"/>
<comment type="caution">
    <text evidence="2">The sequence shown here is derived from an EMBL/GenBank/DDBJ whole genome shotgun (WGS) entry which is preliminary data.</text>
</comment>
<gene>
    <name evidence="2" type="ORF">STRTUCAR8_08995</name>
</gene>
<accession>L7FJD1</accession>
<evidence type="ECO:0008006" key="4">
    <source>
        <dbReference type="Google" id="ProtNLM"/>
    </source>
</evidence>
<reference evidence="2 3" key="1">
    <citation type="journal article" date="2011" name="Plasmid">
        <title>Streptomyces turgidiscabies Car8 contains a modular pathogenicity island that shares virulence genes with other actinobacterial plant pathogens.</title>
        <authorList>
            <person name="Huguet-Tapia J.C."/>
            <person name="Badger J.H."/>
            <person name="Loria R."/>
            <person name="Pettis G.S."/>
        </authorList>
    </citation>
    <scope>NUCLEOTIDE SEQUENCE [LARGE SCALE GENOMIC DNA]</scope>
    <source>
        <strain evidence="2 3">Car8</strain>
    </source>
</reference>
<dbReference type="RefSeq" id="WP_006373530.1">
    <property type="nucleotide sequence ID" value="NZ_AEJB01000016.1"/>
</dbReference>